<evidence type="ECO:0000313" key="2">
    <source>
        <dbReference type="Proteomes" id="UP001177021"/>
    </source>
</evidence>
<comment type="caution">
    <text evidence="1">The sequence shown here is derived from an EMBL/GenBank/DDBJ whole genome shotgun (WGS) entry which is preliminary data.</text>
</comment>
<evidence type="ECO:0000313" key="1">
    <source>
        <dbReference type="EMBL" id="CAJ2634088.1"/>
    </source>
</evidence>
<accession>A0ACB0IQY9</accession>
<gene>
    <name evidence="1" type="ORF">MILVUS5_LOCUS5079</name>
</gene>
<name>A0ACB0IQY9_TRIPR</name>
<protein>
    <submittedName>
        <fullName evidence="1">Uncharacterized protein</fullName>
    </submittedName>
</protein>
<keyword evidence="2" id="KW-1185">Reference proteome</keyword>
<proteinExistence type="predicted"/>
<dbReference type="EMBL" id="CASHSV030000002">
    <property type="protein sequence ID" value="CAJ2634088.1"/>
    <property type="molecule type" value="Genomic_DNA"/>
</dbReference>
<organism evidence="1 2">
    <name type="scientific">Trifolium pratense</name>
    <name type="common">Red clover</name>
    <dbReference type="NCBI Taxonomy" id="57577"/>
    <lineage>
        <taxon>Eukaryota</taxon>
        <taxon>Viridiplantae</taxon>
        <taxon>Streptophyta</taxon>
        <taxon>Embryophyta</taxon>
        <taxon>Tracheophyta</taxon>
        <taxon>Spermatophyta</taxon>
        <taxon>Magnoliopsida</taxon>
        <taxon>eudicotyledons</taxon>
        <taxon>Gunneridae</taxon>
        <taxon>Pentapetalae</taxon>
        <taxon>rosids</taxon>
        <taxon>fabids</taxon>
        <taxon>Fabales</taxon>
        <taxon>Fabaceae</taxon>
        <taxon>Papilionoideae</taxon>
        <taxon>50 kb inversion clade</taxon>
        <taxon>NPAAA clade</taxon>
        <taxon>Hologalegina</taxon>
        <taxon>IRL clade</taxon>
        <taxon>Trifolieae</taxon>
        <taxon>Trifolium</taxon>
    </lineage>
</organism>
<reference evidence="1" key="1">
    <citation type="submission" date="2023-10" db="EMBL/GenBank/DDBJ databases">
        <authorList>
            <person name="Rodriguez Cubillos JULIANA M."/>
            <person name="De Vega J."/>
        </authorList>
    </citation>
    <scope>NUCLEOTIDE SEQUENCE</scope>
</reference>
<dbReference type="Proteomes" id="UP001177021">
    <property type="component" value="Unassembled WGS sequence"/>
</dbReference>
<sequence>MSSSSCIPMEQENHNHGMFTIHQTHNTVICCVCSSLMKPNPSNICAKCLIAKENITLGLFKKVTLMHCPECKSYFHPPNTWIKLQFDSKELLAFCLKKLEKNMKSKKVRLVNAHIVPTEPNSKRIKVKVYVQKEVLNGTIVECSYDVEYVQHSHMCGACTKVFANPDQWVSVVQLRQHVSHMRTFLQLEQAILKHGVASNALRIKQMEQGIDFFFTKESYARKFLDFIKGQVPVKICDSKQLVSHDTKSNDYNYRYTFSVEICPVCREDLVFLPPKLSLSLGNLGPIVICTKVTNVISLFDPITSTQFLLDGDMYWRAPFKSLLTSKELVEYIVLDVEEIYSEVAIDGKKFGLANAEVARVKDWGKNDTRFNIKTHLGYLLQTGDYALGYDLCGANINDDEIELDEYIGGGAILIKKRYEEKCQKRCRKPPPYLKDLEEMPDMMLGLSLGGEELLPDPFYEQMGSLHLNDEEYEVKRRR</sequence>